<protein>
    <submittedName>
        <fullName evidence="1">Uncharacterized protein</fullName>
    </submittedName>
</protein>
<keyword evidence="2" id="KW-1185">Reference proteome</keyword>
<evidence type="ECO:0000313" key="2">
    <source>
        <dbReference type="Proteomes" id="UP000887013"/>
    </source>
</evidence>
<gene>
    <name evidence="1" type="ORF">NPIL_88881</name>
</gene>
<name>A0A8X6N514_NEPPI</name>
<sequence length="111" mass="12110">MSFLSTVRKVDLITLAEELGLTVEPNAKVSDLLILLSAENPKLKGDSNQMLSKHALDLLRALSPHGGVSIDFGNIIGNEACSYPPGAQCCEDYSYDSRSDLCRFEFEISSK</sequence>
<dbReference type="Proteomes" id="UP000887013">
    <property type="component" value="Unassembled WGS sequence"/>
</dbReference>
<evidence type="ECO:0000313" key="1">
    <source>
        <dbReference type="EMBL" id="GFS94373.1"/>
    </source>
</evidence>
<accession>A0A8X6N514</accession>
<comment type="caution">
    <text evidence="1">The sequence shown here is derived from an EMBL/GenBank/DDBJ whole genome shotgun (WGS) entry which is preliminary data.</text>
</comment>
<proteinExistence type="predicted"/>
<reference evidence="1" key="1">
    <citation type="submission" date="2020-08" db="EMBL/GenBank/DDBJ databases">
        <title>Multicomponent nature underlies the extraordinary mechanical properties of spider dragline silk.</title>
        <authorList>
            <person name="Kono N."/>
            <person name="Nakamura H."/>
            <person name="Mori M."/>
            <person name="Yoshida Y."/>
            <person name="Ohtoshi R."/>
            <person name="Malay A.D."/>
            <person name="Moran D.A.P."/>
            <person name="Tomita M."/>
            <person name="Numata K."/>
            <person name="Arakawa K."/>
        </authorList>
    </citation>
    <scope>NUCLEOTIDE SEQUENCE</scope>
</reference>
<dbReference type="AlphaFoldDB" id="A0A8X6N514"/>
<organism evidence="1 2">
    <name type="scientific">Nephila pilipes</name>
    <name type="common">Giant wood spider</name>
    <name type="synonym">Nephila maculata</name>
    <dbReference type="NCBI Taxonomy" id="299642"/>
    <lineage>
        <taxon>Eukaryota</taxon>
        <taxon>Metazoa</taxon>
        <taxon>Ecdysozoa</taxon>
        <taxon>Arthropoda</taxon>
        <taxon>Chelicerata</taxon>
        <taxon>Arachnida</taxon>
        <taxon>Araneae</taxon>
        <taxon>Araneomorphae</taxon>
        <taxon>Entelegynae</taxon>
        <taxon>Araneoidea</taxon>
        <taxon>Nephilidae</taxon>
        <taxon>Nephila</taxon>
    </lineage>
</organism>
<dbReference type="EMBL" id="BMAW01005476">
    <property type="protein sequence ID" value="GFS94373.1"/>
    <property type="molecule type" value="Genomic_DNA"/>
</dbReference>